<reference evidence="1" key="1">
    <citation type="submission" date="2020-05" db="EMBL/GenBank/DDBJ databases">
        <authorList>
            <person name="Chiriac C."/>
            <person name="Salcher M."/>
            <person name="Ghai R."/>
            <person name="Kavagutti S V."/>
        </authorList>
    </citation>
    <scope>NUCLEOTIDE SEQUENCE</scope>
</reference>
<sequence length="182" mass="18601">MNIVEFEGKRPVVHPEAFVAVTATLIGDVTVEAGASIWYGAVLRGDICTIVVREGSNIQDNSVLHAAPGEVLTVGPHATVGHSCVVHGREVGERALVGNGSTLLDGSVVGPGTLVGAGSVVTPGTELPGGMVATGTPCKPLKPVEGTSSQVWIDTNAGYYRELGERHRLGAAVVEGPVESDS</sequence>
<dbReference type="EMBL" id="CAEZYQ010000027">
    <property type="protein sequence ID" value="CAB4763009.1"/>
    <property type="molecule type" value="Genomic_DNA"/>
</dbReference>
<dbReference type="InterPro" id="IPR047324">
    <property type="entry name" value="LbH_gamma_CA-like"/>
</dbReference>
<proteinExistence type="predicted"/>
<dbReference type="AlphaFoldDB" id="A0A6J6UWF8"/>
<dbReference type="Gene3D" id="2.160.10.10">
    <property type="entry name" value="Hexapeptide repeat proteins"/>
    <property type="match status" value="1"/>
</dbReference>
<dbReference type="InterPro" id="IPR050484">
    <property type="entry name" value="Transf_Hexapept/Carb_Anhydrase"/>
</dbReference>
<dbReference type="InterPro" id="IPR011004">
    <property type="entry name" value="Trimer_LpxA-like_sf"/>
</dbReference>
<dbReference type="PANTHER" id="PTHR13061">
    <property type="entry name" value="DYNACTIN SUBUNIT P25"/>
    <property type="match status" value="1"/>
</dbReference>
<organism evidence="1">
    <name type="scientific">freshwater metagenome</name>
    <dbReference type="NCBI Taxonomy" id="449393"/>
    <lineage>
        <taxon>unclassified sequences</taxon>
        <taxon>metagenomes</taxon>
        <taxon>ecological metagenomes</taxon>
    </lineage>
</organism>
<dbReference type="SUPFAM" id="SSF51161">
    <property type="entry name" value="Trimeric LpxA-like enzymes"/>
    <property type="match status" value="1"/>
</dbReference>
<dbReference type="PANTHER" id="PTHR13061:SF29">
    <property type="entry name" value="GAMMA CARBONIC ANHYDRASE-LIKE 1, MITOCHONDRIAL-RELATED"/>
    <property type="match status" value="1"/>
</dbReference>
<protein>
    <submittedName>
        <fullName evidence="1">Unannotated protein</fullName>
    </submittedName>
</protein>
<evidence type="ECO:0000313" key="1">
    <source>
        <dbReference type="EMBL" id="CAB4763009.1"/>
    </source>
</evidence>
<gene>
    <name evidence="1" type="ORF">UFOPK2761_02787</name>
</gene>
<accession>A0A6J6UWF8</accession>
<name>A0A6J6UWF8_9ZZZZ</name>
<dbReference type="CDD" id="cd04645">
    <property type="entry name" value="LbH_gamma_CA_like"/>
    <property type="match status" value="1"/>
</dbReference>